<protein>
    <recommendedName>
        <fullName evidence="4">Peptidase S1 domain-containing protein</fullName>
    </recommendedName>
</protein>
<evidence type="ECO:0000313" key="6">
    <source>
        <dbReference type="Proteomes" id="UP001314205"/>
    </source>
</evidence>
<organism evidence="5 6">
    <name type="scientific">Parnassius mnemosyne</name>
    <name type="common">clouded apollo</name>
    <dbReference type="NCBI Taxonomy" id="213953"/>
    <lineage>
        <taxon>Eukaryota</taxon>
        <taxon>Metazoa</taxon>
        <taxon>Ecdysozoa</taxon>
        <taxon>Arthropoda</taxon>
        <taxon>Hexapoda</taxon>
        <taxon>Insecta</taxon>
        <taxon>Pterygota</taxon>
        <taxon>Neoptera</taxon>
        <taxon>Endopterygota</taxon>
        <taxon>Lepidoptera</taxon>
        <taxon>Glossata</taxon>
        <taxon>Ditrysia</taxon>
        <taxon>Papilionoidea</taxon>
        <taxon>Papilionidae</taxon>
        <taxon>Parnassiinae</taxon>
        <taxon>Parnassini</taxon>
        <taxon>Parnassius</taxon>
        <taxon>Driopa</taxon>
    </lineage>
</organism>
<dbReference type="GO" id="GO:0006508">
    <property type="term" value="P:proteolysis"/>
    <property type="evidence" value="ECO:0007669"/>
    <property type="project" value="InterPro"/>
</dbReference>
<name>A0AAV1KWI9_9NEOP</name>
<dbReference type="AlphaFoldDB" id="A0AAV1KWI9"/>
<dbReference type="EMBL" id="CAVLGL010000082">
    <property type="protein sequence ID" value="CAK1587426.1"/>
    <property type="molecule type" value="Genomic_DNA"/>
</dbReference>
<dbReference type="SMART" id="SM00020">
    <property type="entry name" value="Tryp_SPc"/>
    <property type="match status" value="1"/>
</dbReference>
<feature type="signal peptide" evidence="3">
    <location>
        <begin position="1"/>
        <end position="16"/>
    </location>
</feature>
<evidence type="ECO:0000259" key="4">
    <source>
        <dbReference type="PROSITE" id="PS50240"/>
    </source>
</evidence>
<comment type="similarity">
    <text evidence="2">Belongs to the peptidase S1 family. CLIP subfamily.</text>
</comment>
<dbReference type="Proteomes" id="UP001314205">
    <property type="component" value="Unassembled WGS sequence"/>
</dbReference>
<feature type="chain" id="PRO_5043662373" description="Peptidase S1 domain-containing protein" evidence="3">
    <location>
        <begin position="17"/>
        <end position="341"/>
    </location>
</feature>
<evidence type="ECO:0000256" key="2">
    <source>
        <dbReference type="ARBA" id="ARBA00024195"/>
    </source>
</evidence>
<keyword evidence="1" id="KW-1015">Disulfide bond</keyword>
<dbReference type="InterPro" id="IPR001254">
    <property type="entry name" value="Trypsin_dom"/>
</dbReference>
<dbReference type="PROSITE" id="PS50240">
    <property type="entry name" value="TRYPSIN_DOM"/>
    <property type="match status" value="1"/>
</dbReference>
<dbReference type="Pfam" id="PF00089">
    <property type="entry name" value="Trypsin"/>
    <property type="match status" value="1"/>
</dbReference>
<reference evidence="5 6" key="1">
    <citation type="submission" date="2023-11" db="EMBL/GenBank/DDBJ databases">
        <authorList>
            <person name="Hedman E."/>
            <person name="Englund M."/>
            <person name="Stromberg M."/>
            <person name="Nyberg Akerstrom W."/>
            <person name="Nylinder S."/>
            <person name="Jareborg N."/>
            <person name="Kallberg Y."/>
            <person name="Kronander E."/>
        </authorList>
    </citation>
    <scope>NUCLEOTIDE SEQUENCE [LARGE SCALE GENOMIC DNA]</scope>
</reference>
<comment type="caution">
    <text evidence="5">The sequence shown here is derived from an EMBL/GenBank/DDBJ whole genome shotgun (WGS) entry which is preliminary data.</text>
</comment>
<evidence type="ECO:0000256" key="3">
    <source>
        <dbReference type="SAM" id="SignalP"/>
    </source>
</evidence>
<feature type="domain" description="Peptidase S1" evidence="4">
    <location>
        <begin position="107"/>
        <end position="327"/>
    </location>
</feature>
<dbReference type="PANTHER" id="PTHR24256">
    <property type="entry name" value="TRYPTASE-RELATED"/>
    <property type="match status" value="1"/>
</dbReference>
<evidence type="ECO:0000313" key="5">
    <source>
        <dbReference type="EMBL" id="CAK1587426.1"/>
    </source>
</evidence>
<evidence type="ECO:0000256" key="1">
    <source>
        <dbReference type="ARBA" id="ARBA00023157"/>
    </source>
</evidence>
<dbReference type="GO" id="GO:0004252">
    <property type="term" value="F:serine-type endopeptidase activity"/>
    <property type="evidence" value="ECO:0007669"/>
    <property type="project" value="InterPro"/>
</dbReference>
<proteinExistence type="inferred from homology"/>
<dbReference type="InterPro" id="IPR051487">
    <property type="entry name" value="Ser/Thr_Proteases_Immune/Dev"/>
</dbReference>
<dbReference type="SUPFAM" id="SSF50494">
    <property type="entry name" value="Trypsin-like serine proteases"/>
    <property type="match status" value="1"/>
</dbReference>
<dbReference type="InterPro" id="IPR043504">
    <property type="entry name" value="Peptidase_S1_PA_chymotrypsin"/>
</dbReference>
<keyword evidence="3" id="KW-0732">Signal</keyword>
<sequence length="341" mass="38752">MIRLWTILVLCLIVQADVHEDIDKLFSDSESDETAPQCSGVKGDLSQGCYECYLCEDRRLRNYRNHKLLYLTDHSCTTTQVCCVPQENLIPRAGGQCGVMVPGGFKVVKGIKQKKRTARSVLKGEYPWTAWIYRRFVNRPLCAGTIIEDNVDYVLTSATCVHNYLPNDLIVSFSRDRDEEIDVEAIKVHESYQNKKPNINDIALLKLNKTREGVASWVKPVCYPHFPPMHATTCTTMADLDYFINPVIPLPEKCKIKNKELHVSQICAIAPPEDYDPEIGTGLFCPNSLRTGTSNLYIYGIALEHHESITIYTNVSHFVQWIDHNISQSSNHGHLTFEDMK</sequence>
<keyword evidence="6" id="KW-1185">Reference proteome</keyword>
<dbReference type="Gene3D" id="2.40.10.10">
    <property type="entry name" value="Trypsin-like serine proteases"/>
    <property type="match status" value="1"/>
</dbReference>
<dbReference type="InterPro" id="IPR009003">
    <property type="entry name" value="Peptidase_S1_PA"/>
</dbReference>
<gene>
    <name evidence="5" type="ORF">PARMNEM_LOCUS8257</name>
</gene>
<accession>A0AAV1KWI9</accession>